<feature type="domain" description="Type II secretion system protein GspF" evidence="8">
    <location>
        <begin position="223"/>
        <end position="345"/>
    </location>
</feature>
<keyword evidence="3" id="KW-1003">Cell membrane</keyword>
<evidence type="ECO:0000256" key="2">
    <source>
        <dbReference type="ARBA" id="ARBA00005745"/>
    </source>
</evidence>
<evidence type="ECO:0000259" key="8">
    <source>
        <dbReference type="Pfam" id="PF00482"/>
    </source>
</evidence>
<dbReference type="OrthoDB" id="2294348at2"/>
<name>A0A1M4TSN0_9LACT</name>
<proteinExistence type="inferred from homology"/>
<dbReference type="AlphaFoldDB" id="A0A1M4TSN0"/>
<dbReference type="InterPro" id="IPR047692">
    <property type="entry name" value="T4P_ComGB"/>
</dbReference>
<feature type="transmembrane region" description="Helical" evidence="7">
    <location>
        <begin position="325"/>
        <end position="347"/>
    </location>
</feature>
<dbReference type="PANTHER" id="PTHR30012:SF0">
    <property type="entry name" value="TYPE II SECRETION SYSTEM PROTEIN F-RELATED"/>
    <property type="match status" value="1"/>
</dbReference>
<protein>
    <submittedName>
        <fullName evidence="9">Competence protein ComGB</fullName>
    </submittedName>
</protein>
<dbReference type="NCBIfam" id="NF041012">
    <property type="entry name" value="T4P_ComGB"/>
    <property type="match status" value="1"/>
</dbReference>
<comment type="similarity">
    <text evidence="2">Belongs to the GSP F family.</text>
</comment>
<dbReference type="Pfam" id="PF00482">
    <property type="entry name" value="T2SSF"/>
    <property type="match status" value="2"/>
</dbReference>
<accession>A0A1M4TSN0</accession>
<keyword evidence="4 7" id="KW-0812">Transmembrane</keyword>
<keyword evidence="5 7" id="KW-1133">Transmembrane helix</keyword>
<evidence type="ECO:0000256" key="5">
    <source>
        <dbReference type="ARBA" id="ARBA00022989"/>
    </source>
</evidence>
<gene>
    <name evidence="9" type="ORF">SAMN02745249_00495</name>
</gene>
<dbReference type="EMBL" id="FQUF01000006">
    <property type="protein sequence ID" value="SHE47317.1"/>
    <property type="molecule type" value="Genomic_DNA"/>
</dbReference>
<dbReference type="GO" id="GO:0005886">
    <property type="term" value="C:plasma membrane"/>
    <property type="evidence" value="ECO:0007669"/>
    <property type="project" value="UniProtKB-SubCell"/>
</dbReference>
<dbReference type="InterPro" id="IPR042094">
    <property type="entry name" value="T2SS_GspF_sf"/>
</dbReference>
<sequence>MDLFLKKLIISITSRERPNEKGVFLKRIGALLEEGYSMKDALVFLSKIEKDISGKWVVSIQKGMLLGNSFHSELEKLGFPTKVCAQIYFASHYGDYGQTINRCGEQLLKELNQKKKLKSLLTYPLLLLAFLFGMLLMMRFLILPHMEVLFISFDTTTEIDSNWIVQFIYYSPQIILGSLGLLALGVLGLHNKLKKGTVIDGITFFIKLPFLGSYLKDYWTAFFFQEWGELLKNGCSFQEAILIMQKEGASRLLQETGSLLSQQMQLGQSINEALASLPFFHEEAIMVITHGESLGKLSTEMLVYASYCENELTNKMEKLMSKIQPVIFCFIALMIIAIYASLMLPIFSLMEGI</sequence>
<feature type="transmembrane region" description="Helical" evidence="7">
    <location>
        <begin position="163"/>
        <end position="187"/>
    </location>
</feature>
<dbReference type="InterPro" id="IPR003004">
    <property type="entry name" value="GspF/PilC"/>
</dbReference>
<evidence type="ECO:0000256" key="3">
    <source>
        <dbReference type="ARBA" id="ARBA00022475"/>
    </source>
</evidence>
<evidence type="ECO:0000256" key="1">
    <source>
        <dbReference type="ARBA" id="ARBA00004651"/>
    </source>
</evidence>
<evidence type="ECO:0000256" key="6">
    <source>
        <dbReference type="ARBA" id="ARBA00023136"/>
    </source>
</evidence>
<keyword evidence="10" id="KW-1185">Reference proteome</keyword>
<dbReference type="InterPro" id="IPR018076">
    <property type="entry name" value="T2SS_GspF_dom"/>
</dbReference>
<evidence type="ECO:0000313" key="10">
    <source>
        <dbReference type="Proteomes" id="UP000184128"/>
    </source>
</evidence>
<reference evidence="9 10" key="1">
    <citation type="submission" date="2016-11" db="EMBL/GenBank/DDBJ databases">
        <authorList>
            <person name="Jaros S."/>
            <person name="Januszkiewicz K."/>
            <person name="Wedrychowicz H."/>
        </authorList>
    </citation>
    <scope>NUCLEOTIDE SEQUENCE [LARGE SCALE GENOMIC DNA]</scope>
    <source>
        <strain evidence="9 10">DSM 15692</strain>
    </source>
</reference>
<dbReference type="PANTHER" id="PTHR30012">
    <property type="entry name" value="GENERAL SECRETION PATHWAY PROTEIN"/>
    <property type="match status" value="1"/>
</dbReference>
<feature type="domain" description="Type II secretion system protein GspF" evidence="8">
    <location>
        <begin position="24"/>
        <end position="144"/>
    </location>
</feature>
<organism evidence="9 10">
    <name type="scientific">Atopostipes suicloacalis DSM 15692</name>
    <dbReference type="NCBI Taxonomy" id="1121025"/>
    <lineage>
        <taxon>Bacteria</taxon>
        <taxon>Bacillati</taxon>
        <taxon>Bacillota</taxon>
        <taxon>Bacilli</taxon>
        <taxon>Lactobacillales</taxon>
        <taxon>Carnobacteriaceae</taxon>
        <taxon>Atopostipes</taxon>
    </lineage>
</organism>
<evidence type="ECO:0000256" key="4">
    <source>
        <dbReference type="ARBA" id="ARBA00022692"/>
    </source>
</evidence>
<feature type="transmembrane region" description="Helical" evidence="7">
    <location>
        <begin position="120"/>
        <end position="143"/>
    </location>
</feature>
<evidence type="ECO:0000256" key="7">
    <source>
        <dbReference type="SAM" id="Phobius"/>
    </source>
</evidence>
<evidence type="ECO:0000313" key="9">
    <source>
        <dbReference type="EMBL" id="SHE47317.1"/>
    </source>
</evidence>
<dbReference type="STRING" id="1121025.SAMN02745249_00495"/>
<dbReference type="Proteomes" id="UP000184128">
    <property type="component" value="Unassembled WGS sequence"/>
</dbReference>
<comment type="subcellular location">
    <subcellularLocation>
        <location evidence="1">Cell membrane</location>
        <topology evidence="1">Multi-pass membrane protein</topology>
    </subcellularLocation>
</comment>
<dbReference type="Gene3D" id="1.20.81.30">
    <property type="entry name" value="Type II secretion system (T2SS), domain F"/>
    <property type="match status" value="2"/>
</dbReference>
<dbReference type="RefSeq" id="WP_073295820.1">
    <property type="nucleotide sequence ID" value="NZ_FQUF01000006.1"/>
</dbReference>
<keyword evidence="6 7" id="KW-0472">Membrane</keyword>